<dbReference type="RefSeq" id="WP_034892287.1">
    <property type="nucleotide sequence ID" value="NZ_JRUQ01000032.1"/>
</dbReference>
<organism evidence="6 7">
    <name type="scientific">Erwinia typographi</name>
    <dbReference type="NCBI Taxonomy" id="371042"/>
    <lineage>
        <taxon>Bacteria</taxon>
        <taxon>Pseudomonadati</taxon>
        <taxon>Pseudomonadota</taxon>
        <taxon>Gammaproteobacteria</taxon>
        <taxon>Enterobacterales</taxon>
        <taxon>Erwiniaceae</taxon>
        <taxon>Erwinia</taxon>
    </lineage>
</organism>
<dbReference type="GO" id="GO:0045892">
    <property type="term" value="P:negative regulation of DNA-templated transcription"/>
    <property type="evidence" value="ECO:0007669"/>
    <property type="project" value="TreeGrafter"/>
</dbReference>
<feature type="domain" description="IclR-ED" evidence="5">
    <location>
        <begin position="74"/>
        <end position="257"/>
    </location>
</feature>
<dbReference type="Proteomes" id="UP000030351">
    <property type="component" value="Unassembled WGS sequence"/>
</dbReference>
<evidence type="ECO:0000313" key="6">
    <source>
        <dbReference type="EMBL" id="KGT93863.1"/>
    </source>
</evidence>
<evidence type="ECO:0000313" key="7">
    <source>
        <dbReference type="Proteomes" id="UP000030351"/>
    </source>
</evidence>
<dbReference type="STRING" id="371042.NG99_11120"/>
<dbReference type="SMART" id="SM00346">
    <property type="entry name" value="HTH_ICLR"/>
    <property type="match status" value="1"/>
</dbReference>
<dbReference type="Gene3D" id="3.30.450.40">
    <property type="match status" value="1"/>
</dbReference>
<evidence type="ECO:0000259" key="4">
    <source>
        <dbReference type="PROSITE" id="PS51077"/>
    </source>
</evidence>
<dbReference type="Gene3D" id="1.10.10.10">
    <property type="entry name" value="Winged helix-like DNA-binding domain superfamily/Winged helix DNA-binding domain"/>
    <property type="match status" value="1"/>
</dbReference>
<sequence>MNDAQGKNGVQLLDRAVMLLDLVADAGSDGLALKALCELSGLNKVTCHRILNSLVDHQLLHKAQGDKCYRLGTKLLIYGAKAAKGPGLRRHFQPALERLRQLTGETVMLMARDRDDSVCIDRYDSEFQMQTLTGSIGGSVPLGLGPGSLAILSFIDAEQQQAILERNFHRLQKWPSLTRDKLQLLVEQTAGRGYALDPGELLPGIGGVSVPIRVAGAGVVGSLGLTVLSPRLTPENVQRYVALMQEEVANVEPMLSPLDTRLRASMG</sequence>
<dbReference type="InterPro" id="IPR050707">
    <property type="entry name" value="HTH_MetabolicPath_Reg"/>
</dbReference>
<comment type="caution">
    <text evidence="6">The sequence shown here is derived from an EMBL/GenBank/DDBJ whole genome shotgun (WGS) entry which is preliminary data.</text>
</comment>
<dbReference type="SUPFAM" id="SSF55781">
    <property type="entry name" value="GAF domain-like"/>
    <property type="match status" value="1"/>
</dbReference>
<dbReference type="InterPro" id="IPR005471">
    <property type="entry name" value="Tscrpt_reg_IclR_N"/>
</dbReference>
<dbReference type="PANTHER" id="PTHR30136">
    <property type="entry name" value="HELIX-TURN-HELIX TRANSCRIPTIONAL REGULATOR, ICLR FAMILY"/>
    <property type="match status" value="1"/>
</dbReference>
<accession>A0A0A4A7P5</accession>
<keyword evidence="1" id="KW-0805">Transcription regulation</keyword>
<evidence type="ECO:0000256" key="2">
    <source>
        <dbReference type="ARBA" id="ARBA00023125"/>
    </source>
</evidence>
<dbReference type="Pfam" id="PF01614">
    <property type="entry name" value="IclR_C"/>
    <property type="match status" value="1"/>
</dbReference>
<feature type="domain" description="HTH iclR-type" evidence="4">
    <location>
        <begin position="10"/>
        <end position="73"/>
    </location>
</feature>
<dbReference type="eggNOG" id="COG1414">
    <property type="taxonomic scope" value="Bacteria"/>
</dbReference>
<dbReference type="GO" id="GO:0003677">
    <property type="term" value="F:DNA binding"/>
    <property type="evidence" value="ECO:0007669"/>
    <property type="project" value="UniProtKB-KW"/>
</dbReference>
<evidence type="ECO:0000256" key="3">
    <source>
        <dbReference type="ARBA" id="ARBA00023163"/>
    </source>
</evidence>
<dbReference type="PROSITE" id="PS51078">
    <property type="entry name" value="ICLR_ED"/>
    <property type="match status" value="1"/>
</dbReference>
<keyword evidence="2" id="KW-0238">DNA-binding</keyword>
<dbReference type="OrthoDB" id="9807558at2"/>
<dbReference type="InterPro" id="IPR014757">
    <property type="entry name" value="Tscrpt_reg_IclR_C"/>
</dbReference>
<evidence type="ECO:0000259" key="5">
    <source>
        <dbReference type="PROSITE" id="PS51078"/>
    </source>
</evidence>
<dbReference type="InterPro" id="IPR029016">
    <property type="entry name" value="GAF-like_dom_sf"/>
</dbReference>
<keyword evidence="3" id="KW-0804">Transcription</keyword>
<dbReference type="PANTHER" id="PTHR30136:SF35">
    <property type="entry name" value="HTH-TYPE TRANSCRIPTIONAL REGULATOR RV1719"/>
    <property type="match status" value="1"/>
</dbReference>
<reference evidence="6 7" key="1">
    <citation type="submission" date="2014-10" db="EMBL/GenBank/DDBJ databases">
        <title>Genome sequence of Erwinia typographi M043b.</title>
        <authorList>
            <person name="Chan K.-G."/>
            <person name="Tan W.-S."/>
        </authorList>
    </citation>
    <scope>NUCLEOTIDE SEQUENCE [LARGE SCALE GENOMIC DNA]</scope>
    <source>
        <strain evidence="6 7">M043b</strain>
    </source>
</reference>
<evidence type="ECO:0000256" key="1">
    <source>
        <dbReference type="ARBA" id="ARBA00023015"/>
    </source>
</evidence>
<dbReference type="PROSITE" id="PS51077">
    <property type="entry name" value="HTH_ICLR"/>
    <property type="match status" value="1"/>
</dbReference>
<proteinExistence type="predicted"/>
<dbReference type="GO" id="GO:0003700">
    <property type="term" value="F:DNA-binding transcription factor activity"/>
    <property type="evidence" value="ECO:0007669"/>
    <property type="project" value="TreeGrafter"/>
</dbReference>
<dbReference type="AlphaFoldDB" id="A0A0A4A7P5"/>
<name>A0A0A4A7P5_9GAMM</name>
<dbReference type="EMBL" id="JRUQ01000032">
    <property type="protein sequence ID" value="KGT93863.1"/>
    <property type="molecule type" value="Genomic_DNA"/>
</dbReference>
<dbReference type="SUPFAM" id="SSF46785">
    <property type="entry name" value="Winged helix' DNA-binding domain"/>
    <property type="match status" value="1"/>
</dbReference>
<keyword evidence="7" id="KW-1185">Reference proteome</keyword>
<gene>
    <name evidence="6" type="ORF">NG99_11120</name>
</gene>
<protein>
    <submittedName>
        <fullName evidence="6">IclR family transcriptional regulator</fullName>
    </submittedName>
</protein>
<dbReference type="InterPro" id="IPR036390">
    <property type="entry name" value="WH_DNA-bd_sf"/>
</dbReference>
<dbReference type="InterPro" id="IPR036388">
    <property type="entry name" value="WH-like_DNA-bd_sf"/>
</dbReference>
<dbReference type="Pfam" id="PF09339">
    <property type="entry name" value="HTH_IclR"/>
    <property type="match status" value="1"/>
</dbReference>